<organism evidence="2">
    <name type="scientific">Liberibacter phage SGCA5-1</name>
    <dbReference type="NCBI Taxonomy" id="1903184"/>
    <lineage>
        <taxon>Viruses</taxon>
        <taxon>Duplodnaviria</taxon>
        <taxon>Heunggongvirae</taxon>
        <taxon>Uroviricota</taxon>
        <taxon>Caudoviricetes</taxon>
    </lineage>
</organism>
<proteinExistence type="predicted"/>
<evidence type="ECO:0000313" key="2">
    <source>
        <dbReference type="EMBL" id="APC46000.1"/>
    </source>
</evidence>
<accession>A0A1L2JZ03</accession>
<gene>
    <name evidence="2" type="ORF">PSGCA5_19</name>
</gene>
<protein>
    <recommendedName>
        <fullName evidence="3">PRK08999 superfamily protein</fullName>
    </recommendedName>
</protein>
<name>A0A1L2JZ03_9CAUD</name>
<dbReference type="EMBL" id="KX879601">
    <property type="protein sequence ID" value="APC46000.1"/>
    <property type="molecule type" value="Genomic_DNA"/>
</dbReference>
<feature type="region of interest" description="Disordered" evidence="1">
    <location>
        <begin position="111"/>
        <end position="130"/>
    </location>
</feature>
<reference evidence="2" key="1">
    <citation type="submission" date="2016-09" db="EMBL/GenBank/DDBJ databases">
        <title>Two 'Candidatus Liberibacter asiaticus' recently found in California harbor different prophages.</title>
        <authorList>
            <person name="Zheng Z."/>
            <person name="Wu F."/>
            <person name="Deng X."/>
            <person name="Chen J."/>
        </authorList>
    </citation>
    <scope>NUCLEOTIDE SEQUENCE</scope>
</reference>
<feature type="compositionally biased region" description="Basic and acidic residues" evidence="1">
    <location>
        <begin position="113"/>
        <end position="130"/>
    </location>
</feature>
<sequence>MGQLKRHYLEEIEANYEFLSAVNPRMGIEPESNYEVEVIEKLERALKTSKKLIHFRDRTIRTHILEDLIEEVNRIIVLAKAHKRRLELKIFEDNEVWRLLDEAREDCEGCENCSEHPDQEHKEDYYASQI</sequence>
<evidence type="ECO:0000256" key="1">
    <source>
        <dbReference type="SAM" id="MobiDB-lite"/>
    </source>
</evidence>
<evidence type="ECO:0008006" key="3">
    <source>
        <dbReference type="Google" id="ProtNLM"/>
    </source>
</evidence>